<name>A0A811NNJ9_9POAL</name>
<reference evidence="2" key="1">
    <citation type="submission" date="2020-10" db="EMBL/GenBank/DDBJ databases">
        <authorList>
            <person name="Han B."/>
            <person name="Lu T."/>
            <person name="Zhao Q."/>
            <person name="Huang X."/>
            <person name="Zhao Y."/>
        </authorList>
    </citation>
    <scope>NUCLEOTIDE SEQUENCE</scope>
</reference>
<keyword evidence="3" id="KW-1185">Reference proteome</keyword>
<dbReference type="Proteomes" id="UP000604825">
    <property type="component" value="Unassembled WGS sequence"/>
</dbReference>
<feature type="region of interest" description="Disordered" evidence="1">
    <location>
        <begin position="253"/>
        <end position="280"/>
    </location>
</feature>
<organism evidence="2 3">
    <name type="scientific">Miscanthus lutarioriparius</name>
    <dbReference type="NCBI Taxonomy" id="422564"/>
    <lineage>
        <taxon>Eukaryota</taxon>
        <taxon>Viridiplantae</taxon>
        <taxon>Streptophyta</taxon>
        <taxon>Embryophyta</taxon>
        <taxon>Tracheophyta</taxon>
        <taxon>Spermatophyta</taxon>
        <taxon>Magnoliopsida</taxon>
        <taxon>Liliopsida</taxon>
        <taxon>Poales</taxon>
        <taxon>Poaceae</taxon>
        <taxon>PACMAD clade</taxon>
        <taxon>Panicoideae</taxon>
        <taxon>Andropogonodae</taxon>
        <taxon>Andropogoneae</taxon>
        <taxon>Saccharinae</taxon>
        <taxon>Miscanthus</taxon>
    </lineage>
</organism>
<gene>
    <name evidence="2" type="ORF">NCGR_LOCUS17143</name>
</gene>
<accession>A0A811NNJ9</accession>
<feature type="region of interest" description="Disordered" evidence="1">
    <location>
        <begin position="86"/>
        <end position="113"/>
    </location>
</feature>
<protein>
    <submittedName>
        <fullName evidence="2">Uncharacterized protein</fullName>
    </submittedName>
</protein>
<evidence type="ECO:0000256" key="1">
    <source>
        <dbReference type="SAM" id="MobiDB-lite"/>
    </source>
</evidence>
<feature type="region of interest" description="Disordered" evidence="1">
    <location>
        <begin position="14"/>
        <end position="33"/>
    </location>
</feature>
<sequence>MARSSRVLLAGAARGAAGAATGGHAGDARGACGLRHRRPCTRTWTPEAMHEHADSVPCPRSAPSCSSPLSLGAVGLGHGHMEARHGAWRHRRARPSSSRHGLGRGHGGDVQGGADVAGVDLEVGATSSAWMADLEIAWVDTAGEPGAAAAWGDMQGGAWSGGGASPGWRPGLSPRSRFSLSSFPLYRGIPRGRSYIFFSCGSGYGVTTVPPCRLITVRLASRDGQQQQGRRSMRAPREEMDLFREQSVVNTRHVPPVTPCRDHRLSSAPHLLSSTSNPNH</sequence>
<proteinExistence type="predicted"/>
<evidence type="ECO:0000313" key="2">
    <source>
        <dbReference type="EMBL" id="CAD6224979.1"/>
    </source>
</evidence>
<comment type="caution">
    <text evidence="2">The sequence shown here is derived from an EMBL/GenBank/DDBJ whole genome shotgun (WGS) entry which is preliminary data.</text>
</comment>
<evidence type="ECO:0000313" key="3">
    <source>
        <dbReference type="Proteomes" id="UP000604825"/>
    </source>
</evidence>
<dbReference type="AlphaFoldDB" id="A0A811NNJ9"/>
<dbReference type="EMBL" id="CAJGYO010000004">
    <property type="protein sequence ID" value="CAD6224979.1"/>
    <property type="molecule type" value="Genomic_DNA"/>
</dbReference>